<dbReference type="Pfam" id="PF18013">
    <property type="entry name" value="Phage_lysozyme2"/>
    <property type="match status" value="1"/>
</dbReference>
<reference evidence="4" key="1">
    <citation type="submission" date="2015-07" db="EMBL/GenBank/DDBJ databases">
        <title>Whole genome sequence of an Ensifer adhaerens strain isolated from a cave pool in the Wind Cave National Park.</title>
        <authorList>
            <person name="Eng W.W.H."/>
            <person name="Gan H.M."/>
            <person name="Barton H.A."/>
            <person name="Savka M.A."/>
        </authorList>
    </citation>
    <scope>NUCLEOTIDE SEQUENCE [LARGE SCALE GENOMIC DNA]</scope>
    <source>
        <strain evidence="4">SD006</strain>
    </source>
</reference>
<proteinExistence type="predicted"/>
<dbReference type="EMBL" id="LGAP01000035">
    <property type="protein sequence ID" value="KOF13575.1"/>
    <property type="molecule type" value="Genomic_DNA"/>
</dbReference>
<dbReference type="AlphaFoldDB" id="A0A0L8BG96"/>
<evidence type="ECO:0000313" key="4">
    <source>
        <dbReference type="Proteomes" id="UP000037425"/>
    </source>
</evidence>
<dbReference type="Gene3D" id="1.10.530.10">
    <property type="match status" value="1"/>
</dbReference>
<dbReference type="OrthoDB" id="8005199at2"/>
<comment type="caution">
    <text evidence="3">The sequence shown here is derived from an EMBL/GenBank/DDBJ whole genome shotgun (WGS) entry which is preliminary data.</text>
</comment>
<name>A0A0L8BG96_ENSAD</name>
<gene>
    <name evidence="3" type="ORF">AC244_30515</name>
</gene>
<accession>A0A0L8BG96</accession>
<dbReference type="RefSeq" id="WP_053252566.1">
    <property type="nucleotide sequence ID" value="NZ_LGAP01000035.1"/>
</dbReference>
<feature type="domain" description="Phage tail lysozyme" evidence="2">
    <location>
        <begin position="134"/>
        <end position="262"/>
    </location>
</feature>
<sequence length="288" mass="32207">MNLEDKFLNSMGLPARIHSVREAIKYFDESPALTGSKPIAEVKAPRGESARFRHPPEGELMSGEFRKAPMHYRGTLTDTTRFSNNHQVLPADRLKATTARDKLSDNIAARMKRDLQLRLLEGGPGFEDGLMPEHVAAGFVGNADHESGGFGALRGNLWQHGHDTGRDKGNALGTFQWDGVRRDAFQNWAKENGYDERSIEQAYEPSFGFLEHELLNTPEKKVPEKLKQADNADEAARIIERVYLRSGEPKLAERQKLARRAMSLPDYEPPVPTPRPSTAGPGTRRAVR</sequence>
<dbReference type="Proteomes" id="UP000037425">
    <property type="component" value="Unassembled WGS sequence"/>
</dbReference>
<protein>
    <recommendedName>
        <fullName evidence="2">Phage tail lysozyme domain-containing protein</fullName>
    </recommendedName>
</protein>
<evidence type="ECO:0000259" key="2">
    <source>
        <dbReference type="Pfam" id="PF18013"/>
    </source>
</evidence>
<dbReference type="InterPro" id="IPR041219">
    <property type="entry name" value="Phage_lysozyme2"/>
</dbReference>
<evidence type="ECO:0000256" key="1">
    <source>
        <dbReference type="SAM" id="MobiDB-lite"/>
    </source>
</evidence>
<feature type="region of interest" description="Disordered" evidence="1">
    <location>
        <begin position="258"/>
        <end position="288"/>
    </location>
</feature>
<evidence type="ECO:0000313" key="3">
    <source>
        <dbReference type="EMBL" id="KOF13575.1"/>
    </source>
</evidence>
<organism evidence="3 4">
    <name type="scientific">Ensifer adhaerens</name>
    <name type="common">Sinorhizobium morelense</name>
    <dbReference type="NCBI Taxonomy" id="106592"/>
    <lineage>
        <taxon>Bacteria</taxon>
        <taxon>Pseudomonadati</taxon>
        <taxon>Pseudomonadota</taxon>
        <taxon>Alphaproteobacteria</taxon>
        <taxon>Hyphomicrobiales</taxon>
        <taxon>Rhizobiaceae</taxon>
        <taxon>Sinorhizobium/Ensifer group</taxon>
        <taxon>Ensifer</taxon>
    </lineage>
</organism>
<dbReference type="PATRIC" id="fig|106592.7.peg.5277"/>